<dbReference type="SUPFAM" id="SSF47413">
    <property type="entry name" value="lambda repressor-like DNA-binding domains"/>
    <property type="match status" value="1"/>
</dbReference>
<dbReference type="PROSITE" id="PS50943">
    <property type="entry name" value="HTH_CROC1"/>
    <property type="match status" value="1"/>
</dbReference>
<sequence>MNLKEKILFLRSQGLSQSEISNRTGIAQSSVSKIENDEQLDVSYSKGAALDRLVSERTQQNQILASA</sequence>
<name>A0ABR8VW76_9GAMM</name>
<organism evidence="2 3">
    <name type="scientific">Acinetobacter pecorum</name>
    <dbReference type="NCBI Taxonomy" id="2762215"/>
    <lineage>
        <taxon>Bacteria</taxon>
        <taxon>Pseudomonadati</taxon>
        <taxon>Pseudomonadota</taxon>
        <taxon>Gammaproteobacteria</taxon>
        <taxon>Moraxellales</taxon>
        <taxon>Moraxellaceae</taxon>
        <taxon>Acinetobacter</taxon>
    </lineage>
</organism>
<keyword evidence="3" id="KW-1185">Reference proteome</keyword>
<accession>A0ABR8VW76</accession>
<comment type="caution">
    <text evidence="2">The sequence shown here is derived from an EMBL/GenBank/DDBJ whole genome shotgun (WGS) entry which is preliminary data.</text>
</comment>
<dbReference type="CDD" id="cd00093">
    <property type="entry name" value="HTH_XRE"/>
    <property type="match status" value="1"/>
</dbReference>
<evidence type="ECO:0000313" key="2">
    <source>
        <dbReference type="EMBL" id="MBD8008786.1"/>
    </source>
</evidence>
<dbReference type="Gene3D" id="1.10.10.60">
    <property type="entry name" value="Homeodomain-like"/>
    <property type="match status" value="1"/>
</dbReference>
<feature type="domain" description="HTH cro/C1-type" evidence="1">
    <location>
        <begin position="12"/>
        <end position="38"/>
    </location>
</feature>
<dbReference type="InterPro" id="IPR010982">
    <property type="entry name" value="Lambda_DNA-bd_dom_sf"/>
</dbReference>
<dbReference type="RefSeq" id="WP_151725779.1">
    <property type="nucleotide sequence ID" value="NZ_JACSPT010000005.1"/>
</dbReference>
<reference evidence="2 3" key="1">
    <citation type="submission" date="2020-08" db="EMBL/GenBank/DDBJ databases">
        <title>A Genomic Blueprint of the Chicken Gut Microbiome.</title>
        <authorList>
            <person name="Gilroy R."/>
            <person name="Ravi A."/>
            <person name="Getino M."/>
            <person name="Pursley I."/>
            <person name="Horton D.L."/>
            <person name="Alikhan N.-F."/>
            <person name="Baker D."/>
            <person name="Gharbi K."/>
            <person name="Hall N."/>
            <person name="Watson M."/>
            <person name="Adriaenssens E.M."/>
            <person name="Foster-Nyarko E."/>
            <person name="Jarju S."/>
            <person name="Secka A."/>
            <person name="Antonio M."/>
            <person name="Oren A."/>
            <person name="Chaudhuri R."/>
            <person name="La Ragione R.M."/>
            <person name="Hildebrand F."/>
            <person name="Pallen M.J."/>
        </authorList>
    </citation>
    <scope>NUCLEOTIDE SEQUENCE [LARGE SCALE GENOMIC DNA]</scope>
    <source>
        <strain evidence="2 3">Sa1BUA6</strain>
    </source>
</reference>
<proteinExistence type="predicted"/>
<dbReference type="Proteomes" id="UP000621930">
    <property type="component" value="Unassembled WGS sequence"/>
</dbReference>
<gene>
    <name evidence="2" type="ORF">H9629_05440</name>
</gene>
<dbReference type="EMBL" id="JACSPT010000005">
    <property type="protein sequence ID" value="MBD8008786.1"/>
    <property type="molecule type" value="Genomic_DNA"/>
</dbReference>
<evidence type="ECO:0000259" key="1">
    <source>
        <dbReference type="PROSITE" id="PS50943"/>
    </source>
</evidence>
<dbReference type="InterPro" id="IPR001387">
    <property type="entry name" value="Cro/C1-type_HTH"/>
</dbReference>
<dbReference type="Pfam" id="PF01381">
    <property type="entry name" value="HTH_3"/>
    <property type="match status" value="1"/>
</dbReference>
<evidence type="ECO:0000313" key="3">
    <source>
        <dbReference type="Proteomes" id="UP000621930"/>
    </source>
</evidence>
<protein>
    <submittedName>
        <fullName evidence="2">Helix-turn-helix domain-containing protein</fullName>
    </submittedName>
</protein>